<dbReference type="KEGG" id="bbel:109481355"/>
<feature type="compositionally biased region" description="Basic and acidic residues" evidence="1">
    <location>
        <begin position="161"/>
        <end position="177"/>
    </location>
</feature>
<feature type="region of interest" description="Disordered" evidence="1">
    <location>
        <begin position="278"/>
        <end position="344"/>
    </location>
</feature>
<dbReference type="RefSeq" id="XP_019639460.1">
    <property type="nucleotide sequence ID" value="XM_019783901.1"/>
</dbReference>
<evidence type="ECO:0000256" key="1">
    <source>
        <dbReference type="SAM" id="MobiDB-lite"/>
    </source>
</evidence>
<feature type="compositionally biased region" description="Low complexity" evidence="1">
    <location>
        <begin position="367"/>
        <end position="379"/>
    </location>
</feature>
<feature type="compositionally biased region" description="Basic and acidic residues" evidence="1">
    <location>
        <begin position="99"/>
        <end position="112"/>
    </location>
</feature>
<dbReference type="Proteomes" id="UP000515135">
    <property type="component" value="Unplaced"/>
</dbReference>
<feature type="region of interest" description="Disordered" evidence="1">
    <location>
        <begin position="85"/>
        <end position="246"/>
    </location>
</feature>
<gene>
    <name evidence="3" type="primary">LOC109481355</name>
</gene>
<accession>A0A6P4ZDU1</accession>
<proteinExistence type="predicted"/>
<sequence length="494" mass="55724">MPKRVKIPREIIVWCPSDGKYTSGPTRRLLHPDFYDKAGENGAEVKILYEGEQFDANVVFSHDNHNEILRILNADHEDLADGEVWVPPTRRQPLAPAKENNKTQKRKMDKESGGVAKKKRGKENRREKNHNENEQTRGKGTAKKKGTTKKGATVLAAATPKQRDQPEEQPDTERERAAPTPEVQPDTERERATPTPEVQPDTERERATPTPEVQPDTERERATPSPEVQREMAAEHLTEDVNLGEADTSLFGIGRLISETMETTLSFRSLLSLDTTETAPESSTSFQTPAFQSTPSSSLQTSSRSRTPSPLPPRSPLSSPQRSPPTSSPSQSPSHRSAPMSMEERISKNERDIQEILRILKNLQNGAATPITHTPARPRTAPKRRVQTTDHRRYMLSNEELEHSYLDAGRTNTPLFALHCARQMFTEGEFLRCNVNGTMGRQKLDEVRMDKIKEYTAKYFNLNTSHKLKMAWKACCDSINTWARTVRAQHGRIG</sequence>
<name>A0A6P4ZDU1_BRABE</name>
<evidence type="ECO:0000313" key="2">
    <source>
        <dbReference type="Proteomes" id="UP000515135"/>
    </source>
</evidence>
<dbReference type="AlphaFoldDB" id="A0A6P4ZDU1"/>
<organism evidence="2 3">
    <name type="scientific">Branchiostoma belcheri</name>
    <name type="common">Amphioxus</name>
    <dbReference type="NCBI Taxonomy" id="7741"/>
    <lineage>
        <taxon>Eukaryota</taxon>
        <taxon>Metazoa</taxon>
        <taxon>Chordata</taxon>
        <taxon>Cephalochordata</taxon>
        <taxon>Leptocardii</taxon>
        <taxon>Amphioxiformes</taxon>
        <taxon>Branchiostomatidae</taxon>
        <taxon>Branchiostoma</taxon>
    </lineage>
</organism>
<feature type="compositionally biased region" description="Basic and acidic residues" evidence="1">
    <location>
        <begin position="124"/>
        <end position="137"/>
    </location>
</feature>
<dbReference type="OrthoDB" id="10571683at2759"/>
<protein>
    <submittedName>
        <fullName evidence="3">Flocculation protein FLO11-like</fullName>
    </submittedName>
</protein>
<keyword evidence="2" id="KW-1185">Reference proteome</keyword>
<feature type="compositionally biased region" description="Polar residues" evidence="1">
    <location>
        <begin position="278"/>
        <end position="291"/>
    </location>
</feature>
<feature type="region of interest" description="Disordered" evidence="1">
    <location>
        <begin position="366"/>
        <end position="387"/>
    </location>
</feature>
<dbReference type="GeneID" id="109481355"/>
<evidence type="ECO:0000313" key="3">
    <source>
        <dbReference type="RefSeq" id="XP_019639460.1"/>
    </source>
</evidence>
<feature type="compositionally biased region" description="Low complexity" evidence="1">
    <location>
        <begin position="149"/>
        <end position="159"/>
    </location>
</feature>
<reference evidence="3" key="1">
    <citation type="submission" date="2025-08" db="UniProtKB">
        <authorList>
            <consortium name="RefSeq"/>
        </authorList>
    </citation>
    <scope>IDENTIFICATION</scope>
    <source>
        <tissue evidence="3">Gonad</tissue>
    </source>
</reference>
<feature type="compositionally biased region" description="Basic and acidic residues" evidence="1">
    <location>
        <begin position="216"/>
        <end position="239"/>
    </location>
</feature>
<feature type="compositionally biased region" description="Low complexity" evidence="1">
    <location>
        <begin position="292"/>
        <end position="308"/>
    </location>
</feature>